<evidence type="ECO:0000313" key="1">
    <source>
        <dbReference type="EMBL" id="GLR87688.1"/>
    </source>
</evidence>
<evidence type="ECO:0000313" key="2">
    <source>
        <dbReference type="Proteomes" id="UP001156905"/>
    </source>
</evidence>
<organism evidence="1 2">
    <name type="scientific">Bradyrhizobium iriomotense</name>
    <dbReference type="NCBI Taxonomy" id="441950"/>
    <lineage>
        <taxon>Bacteria</taxon>
        <taxon>Pseudomonadati</taxon>
        <taxon>Pseudomonadota</taxon>
        <taxon>Alphaproteobacteria</taxon>
        <taxon>Hyphomicrobiales</taxon>
        <taxon>Nitrobacteraceae</taxon>
        <taxon>Bradyrhizobium</taxon>
    </lineage>
</organism>
<comment type="caution">
    <text evidence="1">The sequence shown here is derived from an EMBL/GenBank/DDBJ whole genome shotgun (WGS) entry which is preliminary data.</text>
</comment>
<proteinExistence type="predicted"/>
<sequence length="60" mass="7256">MQEVSLDEIRRLLTLRAEMLRLLTRPDRPRAVITWLKWRSRAERRRQRGVEKTGKTEPEA</sequence>
<accession>A0ABQ6B0L0</accession>
<reference evidence="2" key="1">
    <citation type="journal article" date="2019" name="Int. J. Syst. Evol. Microbiol.">
        <title>The Global Catalogue of Microorganisms (GCM) 10K type strain sequencing project: providing services to taxonomists for standard genome sequencing and annotation.</title>
        <authorList>
            <consortium name="The Broad Institute Genomics Platform"/>
            <consortium name="The Broad Institute Genome Sequencing Center for Infectious Disease"/>
            <person name="Wu L."/>
            <person name="Ma J."/>
        </authorList>
    </citation>
    <scope>NUCLEOTIDE SEQUENCE [LARGE SCALE GENOMIC DNA]</scope>
    <source>
        <strain evidence="2">NBRC 102520</strain>
    </source>
</reference>
<evidence type="ECO:0008006" key="3">
    <source>
        <dbReference type="Google" id="ProtNLM"/>
    </source>
</evidence>
<gene>
    <name evidence="1" type="ORF">GCM10007857_43990</name>
</gene>
<keyword evidence="2" id="KW-1185">Reference proteome</keyword>
<protein>
    <recommendedName>
        <fullName evidence="3">50S ribosomal protein L29</fullName>
    </recommendedName>
</protein>
<dbReference type="Proteomes" id="UP001156905">
    <property type="component" value="Unassembled WGS sequence"/>
</dbReference>
<dbReference type="EMBL" id="BSOW01000015">
    <property type="protein sequence ID" value="GLR87688.1"/>
    <property type="molecule type" value="Genomic_DNA"/>
</dbReference>
<name>A0ABQ6B0L0_9BRAD</name>